<dbReference type="Gene3D" id="1.20.1330.10">
    <property type="entry name" value="f41 fragment of flagellin, N-terminal domain"/>
    <property type="match status" value="1"/>
</dbReference>
<dbReference type="InterPro" id="IPR001029">
    <property type="entry name" value="Flagellin_N"/>
</dbReference>
<dbReference type="Proteomes" id="UP001056635">
    <property type="component" value="Chromosome"/>
</dbReference>
<comment type="subcellular location">
    <subcellularLocation>
        <location evidence="1">Bacterial flagellum</location>
    </subcellularLocation>
    <subcellularLocation>
        <location evidence="2">Secreted</location>
    </subcellularLocation>
</comment>
<dbReference type="SUPFAM" id="SSF64518">
    <property type="entry name" value="Phase 1 flagellin"/>
    <property type="match status" value="1"/>
</dbReference>
<evidence type="ECO:0000256" key="5">
    <source>
        <dbReference type="ARBA" id="ARBA00023143"/>
    </source>
</evidence>
<evidence type="ECO:0000313" key="7">
    <source>
        <dbReference type="EMBL" id="UQY44175.1"/>
    </source>
</evidence>
<name>A0ABY4R7E9_9GAMM</name>
<gene>
    <name evidence="7" type="primary">flgL</name>
    <name evidence="7" type="ORF">K6958_00205</name>
</gene>
<evidence type="ECO:0000259" key="6">
    <source>
        <dbReference type="Pfam" id="PF00669"/>
    </source>
</evidence>
<evidence type="ECO:0000313" key="8">
    <source>
        <dbReference type="Proteomes" id="UP001056635"/>
    </source>
</evidence>
<keyword evidence="7" id="KW-0966">Cell projection</keyword>
<feature type="domain" description="Flagellin N-terminal" evidence="6">
    <location>
        <begin position="3"/>
        <end position="142"/>
    </location>
</feature>
<organism evidence="7 8">
    <name type="scientific">Mixta hanseatica</name>
    <dbReference type="NCBI Taxonomy" id="2872648"/>
    <lineage>
        <taxon>Bacteria</taxon>
        <taxon>Pseudomonadati</taxon>
        <taxon>Pseudomonadota</taxon>
        <taxon>Gammaproteobacteria</taxon>
        <taxon>Enterobacterales</taxon>
        <taxon>Erwiniaceae</taxon>
        <taxon>Mixta</taxon>
    </lineage>
</organism>
<dbReference type="InterPro" id="IPR001492">
    <property type="entry name" value="Flagellin"/>
</dbReference>
<keyword evidence="8" id="KW-1185">Reference proteome</keyword>
<evidence type="ECO:0000256" key="1">
    <source>
        <dbReference type="ARBA" id="ARBA00004365"/>
    </source>
</evidence>
<protein>
    <submittedName>
        <fullName evidence="7">Flagellar hook-associated protein FlgL</fullName>
    </submittedName>
</protein>
<evidence type="ECO:0000256" key="3">
    <source>
        <dbReference type="ARBA" id="ARBA00005709"/>
    </source>
</evidence>
<keyword evidence="5" id="KW-0975">Bacterial flagellum</keyword>
<keyword evidence="7" id="KW-0969">Cilium</keyword>
<reference evidence="7" key="1">
    <citation type="submission" date="2021-09" db="EMBL/GenBank/DDBJ databases">
        <title>First case of bloodstream infection caused by Mixta hanseatica sp. nov., a member of the Erwiniaceae family.</title>
        <authorList>
            <person name="Both A."/>
            <person name="Huang J."/>
            <person name="Wenzel P."/>
            <person name="Aepfelbacher M."/>
            <person name="Rohde H."/>
            <person name="Christner M."/>
            <person name="Hentschke M."/>
        </authorList>
    </citation>
    <scope>NUCLEOTIDE SEQUENCE</scope>
    <source>
        <strain evidence="7">X22927</strain>
    </source>
</reference>
<evidence type="ECO:0000256" key="2">
    <source>
        <dbReference type="ARBA" id="ARBA00004613"/>
    </source>
</evidence>
<proteinExistence type="inferred from homology"/>
<dbReference type="NCBIfam" id="TIGR02550">
    <property type="entry name" value="flagell_flgL"/>
    <property type="match status" value="1"/>
</dbReference>
<accession>A0ABY4R7E9</accession>
<dbReference type="EMBL" id="CP082904">
    <property type="protein sequence ID" value="UQY44175.1"/>
    <property type="molecule type" value="Genomic_DNA"/>
</dbReference>
<dbReference type="InterPro" id="IPR013384">
    <property type="entry name" value="Flagell_FlgL"/>
</dbReference>
<dbReference type="RefSeq" id="WP_249892800.1">
    <property type="nucleotide sequence ID" value="NZ_CP082904.1"/>
</dbReference>
<dbReference type="PANTHER" id="PTHR42792">
    <property type="entry name" value="FLAGELLIN"/>
    <property type="match status" value="1"/>
</dbReference>
<dbReference type="PANTHER" id="PTHR42792:SF1">
    <property type="entry name" value="FLAGELLAR HOOK-ASSOCIATED PROTEIN 3"/>
    <property type="match status" value="1"/>
</dbReference>
<keyword evidence="4" id="KW-0964">Secreted</keyword>
<sequence length="307" mass="33124">MRISSLYMFQRQIGNLSNSTANANDIAARLAYGQSLLKPSDDPAGASQAVIYQNSLANIEQYETARQYAQDALAQQDEAMNSIGSLLTKNLSEKIVAAGNGTYSEQDRAALAKELEGIRGNLMNLANSRNSNGRYIFAGYNTGSEPFTQDGSYVGGNKPIVQVVADSTEMQVSHTGSDVFMSGTPDDVFAALDSAITALTAPITDDADREALQLTLDKANVSIKKNIDNLGKVQAMVGTNLQQLDMLGSSADTHKIDVESSLQETLGADMDSFTTLVVQSKMTEFALNSSYMVFQTMQQMSIFNMLK</sequence>
<comment type="similarity">
    <text evidence="3">Belongs to the bacterial flagellin family.</text>
</comment>
<keyword evidence="7" id="KW-0282">Flagellum</keyword>
<dbReference type="Pfam" id="PF00669">
    <property type="entry name" value="Flagellin_N"/>
    <property type="match status" value="1"/>
</dbReference>
<evidence type="ECO:0000256" key="4">
    <source>
        <dbReference type="ARBA" id="ARBA00022525"/>
    </source>
</evidence>